<comment type="similarity">
    <text evidence="2">Belongs to the NUP186/NUP192/NUP205 family.</text>
</comment>
<dbReference type="InterPro" id="IPR021827">
    <property type="entry name" value="Nup186/Nup192/Nup205"/>
</dbReference>
<sequence>MEETNFRELLQAIETTLFDVQDVDPAAFLQALQRAKPAFLNLLRYKEPSAESRAAVQSGKPLTPGGIVVLDPEPDIREILLLADELRLDEVLAVMCVQTAEQETGEVSAAAGAGIYFEERRGLLTSLWLVLQAQVMSADSLPRELYQAICNFNCELLSHSVGDRTLVIQRLTDLIRANPLEAPPGSRLPSVIDSAGREVDRNSLVQREQTVLCECLVYACCISQRLTAADIADLVDLLHRLGLKARAGDGTDLSAQQQAYCVLLSILLALMPLENAVGADAEADSAQLRRLTTSRELDQKIGGGLPDDPYWAVVKLAWGVLLGSHGSESMADRAKTLVKAATGSGALGWLKAGVLDSVPMQDDADHQRQLYASIINQLIMAYISIPVGKESIGALLKVSIEQGTEELAQSAQPAAPGSASASMSVDTAVHAPTAPKPDSLATLLCVLAAVYGMHPDLFLDETLVYEPFKEFMEEVAASDAIGASPSVFLAFVAVLTSLSSGEKGARSMYLQLRADQRFSMLNWKRMFKLLMLVVQRYEPEEGKEHANGGTGSAPAGSSQRRSLSEQVLPACDSSALCAYLNLFRHVMSEGRVDEVLSWLRQLEEDAGVSPIWEVLFRAMCCPVPQELKAALDEAIGSLARRSDVTTALWERLLAAVVVAPISAEATAVPRYDLTYQLNEIEARAEDYSESLAFVHLLNALWRGGAQMADDGRGVAHFTRFVRDDVLGTAFQRAYKDEAQRWHLLAACFDHCRLCLAAPPSLAVFAAEAASSAAVKPPGVAVLLDLLGERNTLRAAMVTCLVEVDRLASERHASCFGAAKEAAVLAALRLLRVALDRDVELVAAMRQASHSSSYETMDVVLRHDRRRIPLLLDFVRYPHNPAVQAEAIRIATHLSARTPNLVSLLLNAPSTGSLPAVQRLQDGFAACLQSSLFNLAASVSLEDDASAPEADVADAERDVDSGDPRAALLLNLLLTSLEQPQPNLTHLLCSFDFDAGMGQVFLPDPRTQYNVLRVLLNVVQAPALSIRKPALFEQALEIIYELAASPETGSATLGLLRGYYSLLAPLLETVADAPLPQDGEQCASSLHQRAWLLQCHALELHRADAALAHHAESLGGLLAALFSSEPPEAYGQGDGLGQGRSRMLNLLDLVVSATPEEPQLGRDVHPEVRRMLQALELDALLAASTRVQQGGVRTVSTRGVGLFDLSALKDELMKRHHEWVARHGGPSEALKGASKEALRYAEQYNGYVELLAGQAALLAAWQAVLLVAFTRRFDMLAAAAGGGSVVDLVLQMAEECLRVLAELTAGSGIGLAPALCEAVQALLARLQEQVAAATTADPLAGMPLPARCHGLLQLLLEVTWQGRNLDAVRLPMYSSLASYLTMCSGPSLLRAPPPVVEALLQGMPGSGSAASQLDALQSQLEEGNAVLLHEAAPVLELLSADALSADPAQAAAALTALCAVLAADPSTGAADELYRATLPSRLLSDLQETPHRALTQPPPRGQALMLVVEAQLTLLLRLALAGPPSARSASAQRLFGLHVLAKLSKCRALDLQPEEPGFGQFGGLAGLRKRLHHLLTPLLRLVLAVVTALPNSAAVREQAQTLVQDHTRTLARILHDAASPGIRGWEPGDAELEEATLVVQLLAELAQARHSAPSSSAQLQEAAYRLSARFLCLSSKSPSPLVARLMHARDAGRLTAQEDRSFLRVLSLRCALSHYLLQLATDPRQPVVFRVSTPSLGGAGVGMEVAGLMPTLFLIKDAMLQAVVYDMPEVLEEEPQLLEALRSGGGDGGVRSTELALASPNGGTASAAPGAARSCLARAASAAGTQLNKLLYLSEHVMAVLYTQLRHSLPAPTLGSASPDKGMLAYDANGGSSATENVRPSQQALGSERDLDQLRRLMEPVVAALESVTARLGTGAARRDVDSLQLLNDLGNPLNGEASSKAFAEPKYPGCPFCAIAQGGKDLVHETERLVVFRDKSPAGREHLQALHPGAPQKLGFHRPPFNSVLHLHLHAIALPFRPGAPTWKYADSWLAPWWLPAEAALRALEPPHKQGQAVD</sequence>
<keyword evidence="4" id="KW-0539">Nucleus</keyword>
<evidence type="ECO:0000256" key="4">
    <source>
        <dbReference type="ARBA" id="ARBA00023242"/>
    </source>
</evidence>
<dbReference type="GO" id="GO:0005643">
    <property type="term" value="C:nuclear pore"/>
    <property type="evidence" value="ECO:0007669"/>
    <property type="project" value="InterPro"/>
</dbReference>
<reference evidence="5" key="2">
    <citation type="submission" date="2020-11" db="EMBL/GenBank/DDBJ databases">
        <authorList>
            <person name="Cecchin M."/>
            <person name="Marcolungo L."/>
            <person name="Rossato M."/>
            <person name="Girolomoni L."/>
            <person name="Cosentino E."/>
            <person name="Cuine S."/>
            <person name="Li-Beisson Y."/>
            <person name="Delledonne M."/>
            <person name="Ballottari M."/>
        </authorList>
    </citation>
    <scope>NUCLEOTIDE SEQUENCE</scope>
    <source>
        <strain evidence="5">211/11P</strain>
        <tissue evidence="5">Whole cell</tissue>
    </source>
</reference>
<dbReference type="SUPFAM" id="SSF54197">
    <property type="entry name" value="HIT-like"/>
    <property type="match status" value="1"/>
</dbReference>
<accession>A0A9D4Z0Y9</accession>
<keyword evidence="3" id="KW-0813">Transport</keyword>
<evidence type="ECO:0000256" key="2">
    <source>
        <dbReference type="ARBA" id="ARBA00005892"/>
    </source>
</evidence>
<dbReference type="Proteomes" id="UP001055712">
    <property type="component" value="Unassembled WGS sequence"/>
</dbReference>
<dbReference type="PANTHER" id="PTHR31344">
    <property type="entry name" value="NUCLEAR PORE COMPLEX PROTEIN NUP205"/>
    <property type="match status" value="1"/>
</dbReference>
<keyword evidence="6" id="KW-1185">Reference proteome</keyword>
<dbReference type="Pfam" id="PF11894">
    <property type="entry name" value="Nup192"/>
    <property type="match status" value="2"/>
</dbReference>
<reference evidence="5" key="1">
    <citation type="journal article" date="2019" name="Plant J.">
        <title>Chlorella vulgaris genome assembly and annotation reveals the molecular basis for metabolic acclimation to high light conditions.</title>
        <authorList>
            <person name="Cecchin M."/>
            <person name="Marcolungo L."/>
            <person name="Rossato M."/>
            <person name="Girolomoni L."/>
            <person name="Cosentino E."/>
            <person name="Cuine S."/>
            <person name="Li-Beisson Y."/>
            <person name="Delledonne M."/>
            <person name="Ballottari M."/>
        </authorList>
    </citation>
    <scope>NUCLEOTIDE SEQUENCE</scope>
    <source>
        <strain evidence="5">211/11P</strain>
    </source>
</reference>
<evidence type="ECO:0000313" key="5">
    <source>
        <dbReference type="EMBL" id="KAI3436423.1"/>
    </source>
</evidence>
<dbReference type="OrthoDB" id="511645at2759"/>
<comment type="caution">
    <text evidence="5">The sequence shown here is derived from an EMBL/GenBank/DDBJ whole genome shotgun (WGS) entry which is preliminary data.</text>
</comment>
<evidence type="ECO:0000256" key="1">
    <source>
        <dbReference type="ARBA" id="ARBA00004123"/>
    </source>
</evidence>
<name>A0A9D4Z0Y9_CHLVU</name>
<protein>
    <recommendedName>
        <fullName evidence="7">Nuclear pore complex protein Nup205</fullName>
    </recommendedName>
</protein>
<proteinExistence type="inferred from homology"/>
<dbReference type="InterPro" id="IPR036265">
    <property type="entry name" value="HIT-like_sf"/>
</dbReference>
<dbReference type="EMBL" id="SIDB01000002">
    <property type="protein sequence ID" value="KAI3436423.1"/>
    <property type="molecule type" value="Genomic_DNA"/>
</dbReference>
<evidence type="ECO:0008006" key="7">
    <source>
        <dbReference type="Google" id="ProtNLM"/>
    </source>
</evidence>
<evidence type="ECO:0000256" key="3">
    <source>
        <dbReference type="ARBA" id="ARBA00022448"/>
    </source>
</evidence>
<organism evidence="5 6">
    <name type="scientific">Chlorella vulgaris</name>
    <name type="common">Green alga</name>
    <dbReference type="NCBI Taxonomy" id="3077"/>
    <lineage>
        <taxon>Eukaryota</taxon>
        <taxon>Viridiplantae</taxon>
        <taxon>Chlorophyta</taxon>
        <taxon>core chlorophytes</taxon>
        <taxon>Trebouxiophyceae</taxon>
        <taxon>Chlorellales</taxon>
        <taxon>Chlorellaceae</taxon>
        <taxon>Chlorella clade</taxon>
        <taxon>Chlorella</taxon>
    </lineage>
</organism>
<comment type="subcellular location">
    <subcellularLocation>
        <location evidence="1">Nucleus</location>
    </subcellularLocation>
</comment>
<evidence type="ECO:0000313" key="6">
    <source>
        <dbReference type="Proteomes" id="UP001055712"/>
    </source>
</evidence>
<dbReference type="PANTHER" id="PTHR31344:SF0">
    <property type="entry name" value="NUCLEAR PORE COMPLEX PROTEIN NUP205"/>
    <property type="match status" value="1"/>
</dbReference>
<gene>
    <name evidence="5" type="ORF">D9Q98_005840</name>
</gene>